<protein>
    <submittedName>
        <fullName evidence="2">Uncharacterized protein</fullName>
    </submittedName>
</protein>
<sequence length="118" mass="13215">MDPSRSRSLSLIHCGMRLLLLFQTFAINFAHQLLSVTLCLQPNTGNLDAAIEQLLNVEKRDEARRLRSTINILVTTTYEEYVTASGDGDEALMLRYFNVDVGFSYTKVNVNLCGNVNA</sequence>
<accession>A0ABD1LXT4</accession>
<keyword evidence="1" id="KW-0732">Signal</keyword>
<reference evidence="2 3" key="1">
    <citation type="submission" date="2024-08" db="EMBL/GenBank/DDBJ databases">
        <title>Insights into the chromosomal genome structure of Flemingia macrophylla.</title>
        <authorList>
            <person name="Ding Y."/>
            <person name="Zhao Y."/>
            <person name="Bi W."/>
            <person name="Wu M."/>
            <person name="Zhao G."/>
            <person name="Gong Y."/>
            <person name="Li W."/>
            <person name="Zhang P."/>
        </authorList>
    </citation>
    <scope>NUCLEOTIDE SEQUENCE [LARGE SCALE GENOMIC DNA]</scope>
    <source>
        <strain evidence="2">DYQJB</strain>
        <tissue evidence="2">Leaf</tissue>
    </source>
</reference>
<evidence type="ECO:0000313" key="2">
    <source>
        <dbReference type="EMBL" id="KAL2328296.1"/>
    </source>
</evidence>
<dbReference type="Proteomes" id="UP001603857">
    <property type="component" value="Unassembled WGS sequence"/>
</dbReference>
<gene>
    <name evidence="2" type="ORF">Fmac_021723</name>
</gene>
<keyword evidence="3" id="KW-1185">Reference proteome</keyword>
<dbReference type="AlphaFoldDB" id="A0ABD1LXT4"/>
<comment type="caution">
    <text evidence="2">The sequence shown here is derived from an EMBL/GenBank/DDBJ whole genome shotgun (WGS) entry which is preliminary data.</text>
</comment>
<dbReference type="EMBL" id="JBGMDY010000007">
    <property type="protein sequence ID" value="KAL2328296.1"/>
    <property type="molecule type" value="Genomic_DNA"/>
</dbReference>
<evidence type="ECO:0000256" key="1">
    <source>
        <dbReference type="SAM" id="SignalP"/>
    </source>
</evidence>
<evidence type="ECO:0000313" key="3">
    <source>
        <dbReference type="Proteomes" id="UP001603857"/>
    </source>
</evidence>
<organism evidence="2 3">
    <name type="scientific">Flemingia macrophylla</name>
    <dbReference type="NCBI Taxonomy" id="520843"/>
    <lineage>
        <taxon>Eukaryota</taxon>
        <taxon>Viridiplantae</taxon>
        <taxon>Streptophyta</taxon>
        <taxon>Embryophyta</taxon>
        <taxon>Tracheophyta</taxon>
        <taxon>Spermatophyta</taxon>
        <taxon>Magnoliopsida</taxon>
        <taxon>eudicotyledons</taxon>
        <taxon>Gunneridae</taxon>
        <taxon>Pentapetalae</taxon>
        <taxon>rosids</taxon>
        <taxon>fabids</taxon>
        <taxon>Fabales</taxon>
        <taxon>Fabaceae</taxon>
        <taxon>Papilionoideae</taxon>
        <taxon>50 kb inversion clade</taxon>
        <taxon>NPAAA clade</taxon>
        <taxon>indigoferoid/millettioid clade</taxon>
        <taxon>Phaseoleae</taxon>
        <taxon>Flemingia</taxon>
    </lineage>
</organism>
<proteinExistence type="predicted"/>
<feature type="chain" id="PRO_5044833102" evidence="1">
    <location>
        <begin position="31"/>
        <end position="118"/>
    </location>
</feature>
<feature type="signal peptide" evidence="1">
    <location>
        <begin position="1"/>
        <end position="30"/>
    </location>
</feature>
<name>A0ABD1LXT4_9FABA</name>